<reference evidence="1 2" key="1">
    <citation type="submission" date="2017-06" db="EMBL/GenBank/DDBJ databases">
        <title>Draft genome sequence of Fusobacterium nucleatum subsp. polymorphum KCOM 1267 (=ChDC F290).</title>
        <authorList>
            <person name="Kook J.-K."/>
            <person name="Park S.-N."/>
            <person name="Lim Y.K."/>
            <person name="Roh H."/>
        </authorList>
    </citation>
    <scope>NUCLEOTIDE SEQUENCE [LARGE SCALE GENOMIC DNA]</scope>
    <source>
        <strain evidence="2">KCOM 1267(ChDC F290)</strain>
    </source>
</reference>
<name>A0A2C6AD06_FUSNP</name>
<proteinExistence type="predicted"/>
<evidence type="ECO:0000313" key="1">
    <source>
        <dbReference type="EMBL" id="PHI09680.1"/>
    </source>
</evidence>
<evidence type="ECO:0000313" key="2">
    <source>
        <dbReference type="Proteomes" id="UP000221504"/>
    </source>
</evidence>
<dbReference type="EMBL" id="NIRM01000001">
    <property type="protein sequence ID" value="PHI09680.1"/>
    <property type="molecule type" value="Genomic_DNA"/>
</dbReference>
<protein>
    <submittedName>
        <fullName evidence="1">Uncharacterized protein</fullName>
    </submittedName>
</protein>
<dbReference type="AlphaFoldDB" id="A0A2C6AD06"/>
<accession>A0A2C6AD06</accession>
<sequence length="545" mass="64450">MKLEVYKILSINFSKNRTHGGSVLDNKNEVIENQNVDKDQISEKKSNNCFFVGEERWIENEKIDKDKKSKIKLFFKKYLLLDNVNFLFGTGSSIHLGAESIQEIPKQISEKIEKNDDVNNLFKKLKEKYEDKKLLDVKEEIEKGNDCLIWENKINDLEEGLKSKLKELKIQKEKVNLKEIIEKNELDDIEKEEIYKLGVEVKLEDFLNYLYALKYLMKQSEGLISKNELEIDIEKLGKLIEAIKKAIFEMCDIDNISFVKNWFLNKKGNKEIKEKMEKEGKYTYHKSFLTSLLQRPLNLRRANIFTLNYDLAFEYAYDELGIEYINGFVGFNERNFRPEVYNYDFFFPGDTTEGKVRRIERVIKYYKLHGSLNWVYKNQNKNNPYGLYEIPIELVRMKLENKMDNLGEIMIYPTSSKKEYTLNFPYSELFRKFADRLQQPEAVLFVVGYSFYDEHINDIIYQALANPSFTLIIVDFNGTKNDGEIKRLNDLKDPRIIICQGEELGDFKYFSKELLPTIDQEDTRAKVMNSLDKLYQTENDKKQEV</sequence>
<dbReference type="Proteomes" id="UP000221504">
    <property type="component" value="Unassembled WGS sequence"/>
</dbReference>
<organism evidence="1 2">
    <name type="scientific">Fusobacterium nucleatum subsp. polymorphum</name>
    <name type="common">Fusobacterium polymorphum</name>
    <dbReference type="NCBI Taxonomy" id="76857"/>
    <lineage>
        <taxon>Bacteria</taxon>
        <taxon>Fusobacteriati</taxon>
        <taxon>Fusobacteriota</taxon>
        <taxon>Fusobacteriia</taxon>
        <taxon>Fusobacteriales</taxon>
        <taxon>Fusobacteriaceae</taxon>
        <taxon>Fusobacterium</taxon>
    </lineage>
</organism>
<comment type="caution">
    <text evidence="1">The sequence shown here is derived from an EMBL/GenBank/DDBJ whole genome shotgun (WGS) entry which is preliminary data.</text>
</comment>
<gene>
    <name evidence="1" type="ORF">CBG52_00125</name>
</gene>
<dbReference type="Pfam" id="PF13289">
    <property type="entry name" value="SIR2_2"/>
    <property type="match status" value="1"/>
</dbReference>